<dbReference type="RefSeq" id="WP_105073994.1">
    <property type="nucleotide sequence ID" value="NZ_JAFLKP010000044.1"/>
</dbReference>
<sequence>MLNLKYKLVIEATEDPEFFSFYSPDLQGFTGVGCSIENCITQAISEIDEHLLVLKENDLPIPMSNPDPTVTIKNSRRIAEAA</sequence>
<evidence type="ECO:0000313" key="3">
    <source>
        <dbReference type="Proteomes" id="UP000239936"/>
    </source>
</evidence>
<dbReference type="EMBL" id="PPGH01000036">
    <property type="protein sequence ID" value="PQJ95838.1"/>
    <property type="molecule type" value="Genomic_DNA"/>
</dbReference>
<dbReference type="Proteomes" id="UP000239936">
    <property type="component" value="Unassembled WGS sequence"/>
</dbReference>
<dbReference type="InterPro" id="IPR035069">
    <property type="entry name" value="TTHA1013/TTHA0281-like"/>
</dbReference>
<evidence type="ECO:0000313" key="2">
    <source>
        <dbReference type="EMBL" id="PQJ96369.1"/>
    </source>
</evidence>
<dbReference type="Gene3D" id="3.30.160.250">
    <property type="match status" value="1"/>
</dbReference>
<evidence type="ECO:0000313" key="1">
    <source>
        <dbReference type="EMBL" id="PQJ95838.1"/>
    </source>
</evidence>
<comment type="caution">
    <text evidence="2">The sequence shown here is derived from an EMBL/GenBank/DDBJ whole genome shotgun (WGS) entry which is preliminary data.</text>
</comment>
<organism evidence="2 3">
    <name type="scientific">Chromatium okenii</name>
    <dbReference type="NCBI Taxonomy" id="61644"/>
    <lineage>
        <taxon>Bacteria</taxon>
        <taxon>Pseudomonadati</taxon>
        <taxon>Pseudomonadota</taxon>
        <taxon>Gammaproteobacteria</taxon>
        <taxon>Chromatiales</taxon>
        <taxon>Chromatiaceae</taxon>
        <taxon>Chromatium</taxon>
    </lineage>
</organism>
<dbReference type="EMBL" id="PPGH01000035">
    <property type="protein sequence ID" value="PQJ96369.1"/>
    <property type="molecule type" value="Genomic_DNA"/>
</dbReference>
<reference evidence="2 3" key="1">
    <citation type="submission" date="2018-01" db="EMBL/GenBank/DDBJ databases">
        <title>The complete genome sequence of Chromatium okenii LaCa, a purple sulfur bacterium with a turbulent life.</title>
        <authorList>
            <person name="Luedin S.M."/>
            <person name="Liechti N."/>
            <person name="Storelli N."/>
            <person name="Danza F."/>
            <person name="Wittwer M."/>
            <person name="Pothier J.F."/>
            <person name="Tonolla M.A."/>
        </authorList>
    </citation>
    <scope>NUCLEOTIDE SEQUENCE [LARGE SCALE GENOMIC DNA]</scope>
    <source>
        <strain evidence="2 3">LaCa</strain>
    </source>
</reference>
<name>A0A2S7XRK8_9GAMM</name>
<proteinExistence type="predicted"/>
<gene>
    <name evidence="2" type="ORF">CXB77_11625</name>
    <name evidence="1" type="ORF">CXB77_11675</name>
</gene>
<dbReference type="OrthoDB" id="281879at2"/>
<dbReference type="AlphaFoldDB" id="A0A2S7XRK8"/>
<keyword evidence="3" id="KW-1185">Reference proteome</keyword>
<accession>A0A2S7XRK8</accession>
<dbReference type="SUPFAM" id="SSF143100">
    <property type="entry name" value="TTHA1013/TTHA0281-like"/>
    <property type="match status" value="1"/>
</dbReference>
<protein>
    <submittedName>
        <fullName evidence="2">HicB family protein</fullName>
    </submittedName>
</protein>